<accession>A0A3S1H838</accession>
<comment type="caution">
    <text evidence="2">The sequence shown here is derived from an EMBL/GenBank/DDBJ whole genome shotgun (WGS) entry which is preliminary data.</text>
</comment>
<organism evidence="2 3">
    <name type="scientific">Elysia chlorotica</name>
    <name type="common">Eastern emerald elysia</name>
    <name type="synonym">Sea slug</name>
    <dbReference type="NCBI Taxonomy" id="188477"/>
    <lineage>
        <taxon>Eukaryota</taxon>
        <taxon>Metazoa</taxon>
        <taxon>Spiralia</taxon>
        <taxon>Lophotrochozoa</taxon>
        <taxon>Mollusca</taxon>
        <taxon>Gastropoda</taxon>
        <taxon>Heterobranchia</taxon>
        <taxon>Euthyneura</taxon>
        <taxon>Panpulmonata</taxon>
        <taxon>Sacoglossa</taxon>
        <taxon>Placobranchoidea</taxon>
        <taxon>Plakobranchidae</taxon>
        <taxon>Elysia</taxon>
    </lineage>
</organism>
<gene>
    <name evidence="2" type="ORF">EGW08_018206</name>
</gene>
<dbReference type="EMBL" id="RQTK01000874">
    <property type="protein sequence ID" value="RUS74032.1"/>
    <property type="molecule type" value="Genomic_DNA"/>
</dbReference>
<evidence type="ECO:0000256" key="1">
    <source>
        <dbReference type="SAM" id="SignalP"/>
    </source>
</evidence>
<protein>
    <submittedName>
        <fullName evidence="2">Uncharacterized protein</fullName>
    </submittedName>
</protein>
<evidence type="ECO:0000313" key="2">
    <source>
        <dbReference type="EMBL" id="RUS74032.1"/>
    </source>
</evidence>
<keyword evidence="1" id="KW-0732">Signal</keyword>
<feature type="chain" id="PRO_5018694264" evidence="1">
    <location>
        <begin position="19"/>
        <end position="232"/>
    </location>
</feature>
<sequence>MKLTLALCLLALAGVCLAAPTDSNVKKEKHWFNKWVGTVKKFAKEMVEKVNKATNKTANFVHKTAHKIGDKTEDFVEDSVDGIKKAVKYTQKITDKVLGKADDMLDDSVDGVIAAAKYTAKISKKVGKGVVKISRKVYKATYDAAKKSFQGIKELADQVDFDAAVLELVGTINSGLSLAVCDVGCVATSVYFMPAGAVYYSTMACPMLCEGVLAYLEDVAEDLVEESIQKDE</sequence>
<reference evidence="2 3" key="1">
    <citation type="submission" date="2019-01" db="EMBL/GenBank/DDBJ databases">
        <title>A draft genome assembly of the solar-powered sea slug Elysia chlorotica.</title>
        <authorList>
            <person name="Cai H."/>
            <person name="Li Q."/>
            <person name="Fang X."/>
            <person name="Li J."/>
            <person name="Curtis N.E."/>
            <person name="Altenburger A."/>
            <person name="Shibata T."/>
            <person name="Feng M."/>
            <person name="Maeda T."/>
            <person name="Schwartz J.A."/>
            <person name="Shigenobu S."/>
            <person name="Lundholm N."/>
            <person name="Nishiyama T."/>
            <person name="Yang H."/>
            <person name="Hasebe M."/>
            <person name="Li S."/>
            <person name="Pierce S.K."/>
            <person name="Wang J."/>
        </authorList>
    </citation>
    <scope>NUCLEOTIDE SEQUENCE [LARGE SCALE GENOMIC DNA]</scope>
    <source>
        <strain evidence="2">EC2010</strain>
        <tissue evidence="2">Whole organism of an adult</tissue>
    </source>
</reference>
<feature type="signal peptide" evidence="1">
    <location>
        <begin position="1"/>
        <end position="18"/>
    </location>
</feature>
<keyword evidence="3" id="KW-1185">Reference proteome</keyword>
<proteinExistence type="predicted"/>
<dbReference type="Proteomes" id="UP000271974">
    <property type="component" value="Unassembled WGS sequence"/>
</dbReference>
<evidence type="ECO:0000313" key="3">
    <source>
        <dbReference type="Proteomes" id="UP000271974"/>
    </source>
</evidence>
<name>A0A3S1H838_ELYCH</name>
<dbReference type="AlphaFoldDB" id="A0A3S1H838"/>